<protein>
    <recommendedName>
        <fullName evidence="6">FimV-like protein</fullName>
    </recommendedName>
</protein>
<keyword evidence="5" id="KW-1185">Reference proteome</keyword>
<dbReference type="AlphaFoldDB" id="A0A7Z2GKV1"/>
<evidence type="ECO:0000313" key="4">
    <source>
        <dbReference type="EMBL" id="QGZ63678.1"/>
    </source>
</evidence>
<dbReference type="Gene3D" id="1.20.58.2200">
    <property type="match status" value="1"/>
</dbReference>
<accession>A0A7Z2GKV1</accession>
<evidence type="ECO:0008006" key="6">
    <source>
        <dbReference type="Google" id="ProtNLM"/>
    </source>
</evidence>
<dbReference type="RefSeq" id="WP_158952668.1">
    <property type="nucleotide sequence ID" value="NZ_CP046914.1"/>
</dbReference>
<evidence type="ECO:0000256" key="1">
    <source>
        <dbReference type="SAM" id="MobiDB-lite"/>
    </source>
</evidence>
<proteinExistence type="predicted"/>
<dbReference type="KEGG" id="pacs:FAZ98_18065"/>
<name>A0A7Z2GKV1_9BURK</name>
<dbReference type="Proteomes" id="UP000433577">
    <property type="component" value="Chromosome 2"/>
</dbReference>
<dbReference type="InterPro" id="IPR038440">
    <property type="entry name" value="FimV_C_sf"/>
</dbReference>
<dbReference type="EMBL" id="CP046914">
    <property type="protein sequence ID" value="QGZ63678.1"/>
    <property type="molecule type" value="Genomic_DNA"/>
</dbReference>
<keyword evidence="2" id="KW-0472">Membrane</keyword>
<feature type="region of interest" description="Disordered" evidence="1">
    <location>
        <begin position="548"/>
        <end position="627"/>
    </location>
</feature>
<evidence type="ECO:0000313" key="5">
    <source>
        <dbReference type="Proteomes" id="UP000433577"/>
    </source>
</evidence>
<reference evidence="4 5" key="1">
    <citation type="submission" date="2019-12" db="EMBL/GenBank/DDBJ databases">
        <title>Paraburkholderia acidiphila 7Q-K02 sp. nov and Paraburkholderia acidisoli DHF22 sp. nov., two strains isolated from forest soil.</title>
        <authorList>
            <person name="Gao Z."/>
            <person name="Qiu L."/>
        </authorList>
    </citation>
    <scope>NUCLEOTIDE SEQUENCE [LARGE SCALE GENOMIC DNA]</scope>
    <source>
        <strain evidence="4 5">DHF22</strain>
    </source>
</reference>
<feature type="transmembrane region" description="Helical" evidence="2">
    <location>
        <begin position="318"/>
        <end position="336"/>
    </location>
</feature>
<gene>
    <name evidence="4" type="ORF">FAZ98_18065</name>
</gene>
<evidence type="ECO:0000256" key="3">
    <source>
        <dbReference type="SAM" id="SignalP"/>
    </source>
</evidence>
<sequence length="802" mass="79440">MTSALRAQRAERAQPAATLRAVRTAVAAACFLSCGLAAAQGASAPPAGAQAVAAAPAPVNIVGTYTIHPGQSLHDAAVDLTQSHDKAVLARMASALFDANPQAFNRHDPSLLRANSVLNVPQVPDLSSAASGVTPAAAPAAPAATASAPAASPAAAASNAAAQAVSAASSATAAAAAGASSANAAANAATAASEPATVASAPAAAESAASAATSASAAASSPSASDSHVYSGAIQASAPATAVASGASASGPVHASSLQQLLALKNRVLMALQGHGAGQAAQSSAAGGAPAAQAGAAAQPAANANGAAVDTQVSPTTWGIVVAVLVALVALIAGLFTRKRRKPPVETAVDENTPAPAPHEPVLAAAVAEQEVAARYEAEAPPVAEVTPDVREPVAPVEPLAPEIAHEAASAHVAAVEHEAHAAHVEEAAAPHIDETLGHATEAASLEAAAALGADALPLSYAEPQHAPEGESVEPAAHADHVDHAAHEAPEDRATRIEPTLTAAHDEPETLHDATATASLAAAAELGADALPPESMAHEAELPRLDAEPAPLAPAPAGSAPDLALDFGDDLGHTPRPASAQPSAPPLQPEPEAPLQPQAEPEVLPQHAEPEALPQPPVSLMESAHSAAPAVPVEDMNYLDVPTEFPRDAVEALGDIGLPLPPRIGEPILPVGPLSSEPVATPEAAEHLASPFHVPPAPLVGETIEHGLAGAGALAGLGAPRFGALTLDFDLDLPPDSAEPLPVFTPEQLTRIARNKLDLAQEYISLGDVSGARSLINEVIESNDHATRADAQALLSTLAPLS</sequence>
<feature type="chain" id="PRO_5030990247" description="FimV-like protein" evidence="3">
    <location>
        <begin position="40"/>
        <end position="802"/>
    </location>
</feature>
<dbReference type="InterPro" id="IPR020011">
    <property type="entry name" value="FimV_C"/>
</dbReference>
<feature type="compositionally biased region" description="Pro residues" evidence="1">
    <location>
        <begin position="583"/>
        <end position="594"/>
    </location>
</feature>
<organism evidence="4 5">
    <name type="scientific">Paraburkholderia acidisoli</name>
    <dbReference type="NCBI Taxonomy" id="2571748"/>
    <lineage>
        <taxon>Bacteria</taxon>
        <taxon>Pseudomonadati</taxon>
        <taxon>Pseudomonadota</taxon>
        <taxon>Betaproteobacteria</taxon>
        <taxon>Burkholderiales</taxon>
        <taxon>Burkholderiaceae</taxon>
        <taxon>Paraburkholderia</taxon>
    </lineage>
</organism>
<keyword evidence="3" id="KW-0732">Signal</keyword>
<dbReference type="NCBIfam" id="TIGR03504">
    <property type="entry name" value="FimV_Cterm"/>
    <property type="match status" value="1"/>
</dbReference>
<feature type="signal peptide" evidence="3">
    <location>
        <begin position="1"/>
        <end position="39"/>
    </location>
</feature>
<keyword evidence="2" id="KW-1133">Transmembrane helix</keyword>
<keyword evidence="2" id="KW-0812">Transmembrane</keyword>
<feature type="compositionally biased region" description="Low complexity" evidence="1">
    <location>
        <begin position="555"/>
        <end position="566"/>
    </location>
</feature>
<dbReference type="OrthoDB" id="9129375at2"/>
<evidence type="ECO:0000256" key="2">
    <source>
        <dbReference type="SAM" id="Phobius"/>
    </source>
</evidence>